<evidence type="ECO:0008006" key="3">
    <source>
        <dbReference type="Google" id="ProtNLM"/>
    </source>
</evidence>
<name>A0A0D7BRS9_9AGAR</name>
<dbReference type="InterPro" id="IPR032675">
    <property type="entry name" value="LRR_dom_sf"/>
</dbReference>
<dbReference type="SUPFAM" id="SSF52047">
    <property type="entry name" value="RNI-like"/>
    <property type="match status" value="1"/>
</dbReference>
<dbReference type="EMBL" id="KN880439">
    <property type="protein sequence ID" value="KIY72950.1"/>
    <property type="molecule type" value="Genomic_DNA"/>
</dbReference>
<reference evidence="1 2" key="1">
    <citation type="journal article" date="2015" name="Fungal Genet. Biol.">
        <title>Evolution of novel wood decay mechanisms in Agaricales revealed by the genome sequences of Fistulina hepatica and Cylindrobasidium torrendii.</title>
        <authorList>
            <person name="Floudas D."/>
            <person name="Held B.W."/>
            <person name="Riley R."/>
            <person name="Nagy L.G."/>
            <person name="Koehler G."/>
            <person name="Ransdell A.S."/>
            <person name="Younus H."/>
            <person name="Chow J."/>
            <person name="Chiniquy J."/>
            <person name="Lipzen A."/>
            <person name="Tritt A."/>
            <person name="Sun H."/>
            <person name="Haridas S."/>
            <person name="LaButti K."/>
            <person name="Ohm R.A."/>
            <person name="Kues U."/>
            <person name="Blanchette R.A."/>
            <person name="Grigoriev I.V."/>
            <person name="Minto R.E."/>
            <person name="Hibbett D.S."/>
        </authorList>
    </citation>
    <scope>NUCLEOTIDE SEQUENCE [LARGE SCALE GENOMIC DNA]</scope>
    <source>
        <strain evidence="1 2">FP15055 ss-10</strain>
    </source>
</reference>
<dbReference type="Proteomes" id="UP000054007">
    <property type="component" value="Unassembled WGS sequence"/>
</dbReference>
<evidence type="ECO:0000313" key="1">
    <source>
        <dbReference type="EMBL" id="KIY72950.1"/>
    </source>
</evidence>
<protein>
    <recommendedName>
        <fullName evidence="3">F-box domain-containing protein</fullName>
    </recommendedName>
</protein>
<evidence type="ECO:0000313" key="2">
    <source>
        <dbReference type="Proteomes" id="UP000054007"/>
    </source>
</evidence>
<gene>
    <name evidence="1" type="ORF">CYLTODRAFT_417462</name>
</gene>
<sequence length="423" mass="47293">MSLIALPFELAEIIVDALWLSYADCPGQKDPFSSLASTWRPALPRIRHHRFSHIILYSASSNVVAKLAAIAPAIHSVVRALEFVDANAVVGRWPESREAMSHVLTHTELPNTLALFRNLERLVLFGLLQGSMPTAVMTACSAFPRLTDVELANVEVEELGALDGLIRAFPNVEVLSIYALEVSTLRNGPQDPRIGPDAEAAPTTAALGSFPLVRALKLNPHTPGDDALLDLLASKHNPFTGLRSLTIDSQYHVIPFRTVYDTLRHCTGLTHLVLDRIYHTDEPGTQLTFPRHLKSLQIRIKLTHVDLDDDALILLKQYTRALQMLAAETESSPVPTGLQLSVVMGIGRRWSIDQHDELCDAIADLDTVLAHPSLVGSLQWTIYTRYRDTQKDMEAWLWRKFPKVRREFFDGEKKRRGTVKWVS</sequence>
<accession>A0A0D7BRS9</accession>
<proteinExistence type="predicted"/>
<keyword evidence="2" id="KW-1185">Reference proteome</keyword>
<dbReference type="AlphaFoldDB" id="A0A0D7BRS9"/>
<organism evidence="1 2">
    <name type="scientific">Cylindrobasidium torrendii FP15055 ss-10</name>
    <dbReference type="NCBI Taxonomy" id="1314674"/>
    <lineage>
        <taxon>Eukaryota</taxon>
        <taxon>Fungi</taxon>
        <taxon>Dikarya</taxon>
        <taxon>Basidiomycota</taxon>
        <taxon>Agaricomycotina</taxon>
        <taxon>Agaricomycetes</taxon>
        <taxon>Agaricomycetidae</taxon>
        <taxon>Agaricales</taxon>
        <taxon>Marasmiineae</taxon>
        <taxon>Physalacriaceae</taxon>
        <taxon>Cylindrobasidium</taxon>
    </lineage>
</organism>
<dbReference type="Gene3D" id="3.80.10.10">
    <property type="entry name" value="Ribonuclease Inhibitor"/>
    <property type="match status" value="1"/>
</dbReference>